<evidence type="ECO:0000256" key="1">
    <source>
        <dbReference type="SAM" id="MobiDB-lite"/>
    </source>
</evidence>
<sequence>MFCQYFVLQFAGTPFPKSPSSERDLNSPTSLAGMSTTASTVW</sequence>
<feature type="region of interest" description="Disordered" evidence="1">
    <location>
        <begin position="14"/>
        <end position="42"/>
    </location>
</feature>
<reference evidence="2 3" key="1">
    <citation type="submission" date="2019-10" db="EMBL/GenBank/DDBJ databases">
        <title>Nocardia macrotermitis sp. nov. and Nocardia aurantia sp. nov., isolated from the gut of fungus growing-termite Macrotermes natalensis.</title>
        <authorList>
            <person name="Benndorf R."/>
            <person name="Schwitalla J."/>
            <person name="Martin K."/>
            <person name="De Beer W."/>
            <person name="Kaster A.-K."/>
            <person name="Vollmers J."/>
            <person name="Poulsen M."/>
            <person name="Beemelmanns C."/>
        </authorList>
    </citation>
    <scope>NUCLEOTIDE SEQUENCE [LARGE SCALE GENOMIC DNA]</scope>
    <source>
        <strain evidence="2 3">RB20</strain>
    </source>
</reference>
<dbReference type="Proteomes" id="UP000438448">
    <property type="component" value="Unassembled WGS sequence"/>
</dbReference>
<accession>A0A7K0D6H2</accession>
<comment type="caution">
    <text evidence="2">The sequence shown here is derived from an EMBL/GenBank/DDBJ whole genome shotgun (WGS) entry which is preliminary data.</text>
</comment>
<keyword evidence="3" id="KW-1185">Reference proteome</keyword>
<name>A0A7K0D6H2_9NOCA</name>
<gene>
    <name evidence="2" type="ORF">NRB20_35390</name>
</gene>
<evidence type="ECO:0000313" key="3">
    <source>
        <dbReference type="Proteomes" id="UP000438448"/>
    </source>
</evidence>
<organism evidence="2 3">
    <name type="scientific">Nocardia macrotermitis</name>
    <dbReference type="NCBI Taxonomy" id="2585198"/>
    <lineage>
        <taxon>Bacteria</taxon>
        <taxon>Bacillati</taxon>
        <taxon>Actinomycetota</taxon>
        <taxon>Actinomycetes</taxon>
        <taxon>Mycobacteriales</taxon>
        <taxon>Nocardiaceae</taxon>
        <taxon>Nocardia</taxon>
    </lineage>
</organism>
<dbReference type="EMBL" id="WEGK01000007">
    <property type="protein sequence ID" value="MQY20434.1"/>
    <property type="molecule type" value="Genomic_DNA"/>
</dbReference>
<protein>
    <submittedName>
        <fullName evidence="2">Uncharacterized protein</fullName>
    </submittedName>
</protein>
<feature type="compositionally biased region" description="Polar residues" evidence="1">
    <location>
        <begin position="26"/>
        <end position="42"/>
    </location>
</feature>
<proteinExistence type="predicted"/>
<dbReference type="AlphaFoldDB" id="A0A7K0D6H2"/>
<evidence type="ECO:0000313" key="2">
    <source>
        <dbReference type="EMBL" id="MQY20434.1"/>
    </source>
</evidence>